<evidence type="ECO:0000313" key="2">
    <source>
        <dbReference type="EMBL" id="EHH14304.1"/>
    </source>
</evidence>
<evidence type="ECO:0000256" key="1">
    <source>
        <dbReference type="SAM" id="MobiDB-lite"/>
    </source>
</evidence>
<feature type="region of interest" description="Disordered" evidence="1">
    <location>
        <begin position="116"/>
        <end position="167"/>
    </location>
</feature>
<accession>F7A486</accession>
<dbReference type="Proteomes" id="UP000013456">
    <property type="component" value="Chromosome 1"/>
</dbReference>
<gene>
    <name evidence="2" type="ORF">EGK_00205</name>
</gene>
<dbReference type="AlphaFoldDB" id="F7A486"/>
<reference evidence="2" key="1">
    <citation type="journal article" date="2011" name="Nat. Biotechnol.">
        <title>Genome sequencing and comparison of two nonhuman primate animal models, the cynomolgus and Chinese rhesus macaques.</title>
        <authorList>
            <person name="Yan G."/>
            <person name="Zhang G."/>
            <person name="Fang X."/>
            <person name="Zhang Y."/>
            <person name="Li C."/>
            <person name="Ling F."/>
            <person name="Cooper D.N."/>
            <person name="Li Q."/>
            <person name="Li Y."/>
            <person name="van Gool A.J."/>
            <person name="Du H."/>
            <person name="Chen J."/>
            <person name="Chen R."/>
            <person name="Zhang P."/>
            <person name="Huang Z."/>
            <person name="Thompson J.R."/>
            <person name="Meng Y."/>
            <person name="Bai Y."/>
            <person name="Wang J."/>
            <person name="Zhuo M."/>
            <person name="Wang T."/>
            <person name="Huang Y."/>
            <person name="Wei L."/>
            <person name="Li J."/>
            <person name="Wang Z."/>
            <person name="Hu H."/>
            <person name="Yang P."/>
            <person name="Le L."/>
            <person name="Stenson P.D."/>
            <person name="Li B."/>
            <person name="Liu X."/>
            <person name="Ball E.V."/>
            <person name="An N."/>
            <person name="Huang Q."/>
            <person name="Zhang Y."/>
            <person name="Fan W."/>
            <person name="Zhang X."/>
            <person name="Li Y."/>
            <person name="Wang W."/>
            <person name="Katze M.G."/>
            <person name="Su B."/>
            <person name="Nielsen R."/>
            <person name="Yang H."/>
            <person name="Wang J."/>
            <person name="Wang X."/>
            <person name="Wang J."/>
        </authorList>
    </citation>
    <scope>NUCLEOTIDE SEQUENCE [LARGE SCALE GENOMIC DNA]</scope>
    <source>
        <strain evidence="2">CR-5</strain>
    </source>
</reference>
<name>F7A486_MACMU</name>
<proteinExistence type="predicted"/>
<dbReference type="OrthoDB" id="10308099at2759"/>
<dbReference type="EMBL" id="CM001253">
    <property type="protein sequence ID" value="EHH14304.1"/>
    <property type="molecule type" value="Genomic_DNA"/>
</dbReference>
<protein>
    <submittedName>
        <fullName evidence="2">Uncharacterized protein</fullName>
    </submittedName>
</protein>
<organism evidence="2">
    <name type="scientific">Macaca mulatta</name>
    <name type="common">Rhesus macaque</name>
    <dbReference type="NCBI Taxonomy" id="9544"/>
    <lineage>
        <taxon>Eukaryota</taxon>
        <taxon>Metazoa</taxon>
        <taxon>Chordata</taxon>
        <taxon>Craniata</taxon>
        <taxon>Vertebrata</taxon>
        <taxon>Euteleostomi</taxon>
        <taxon>Mammalia</taxon>
        <taxon>Eutheria</taxon>
        <taxon>Euarchontoglires</taxon>
        <taxon>Primates</taxon>
        <taxon>Haplorrhini</taxon>
        <taxon>Catarrhini</taxon>
        <taxon>Cercopithecidae</taxon>
        <taxon>Cercopithecinae</taxon>
        <taxon>Macaca</taxon>
    </lineage>
</organism>
<dbReference type="HOGENOM" id="CLU_133879_0_0_1"/>
<dbReference type="PRINTS" id="PR02045">
    <property type="entry name" value="F138DOMAIN"/>
</dbReference>
<sequence>MPSHSACSVLSIAPEPPWDLRKYLLNIVAEEKRSPQLSAKTRRRGLRLQKRRNALFLLEGDIRVVGSTSGARALIPETSKQERSGTVIAYCNLELLASSDPPVWASQSSGMTGMSYRYQPQPGFKSTPPAHSSVFHHSVQVPKEDQAQEAASRPLTSQDGWNPNIKK</sequence>
<dbReference type="KEGG" id="mcc:710638"/>